<evidence type="ECO:0000256" key="1">
    <source>
        <dbReference type="SAM" id="MobiDB-lite"/>
    </source>
</evidence>
<protein>
    <submittedName>
        <fullName evidence="2">Uncharacterized protein</fullName>
    </submittedName>
</protein>
<feature type="region of interest" description="Disordered" evidence="1">
    <location>
        <begin position="34"/>
        <end position="74"/>
    </location>
</feature>
<dbReference type="EMBL" id="CACRXK020001637">
    <property type="protein sequence ID" value="CAB3990295.1"/>
    <property type="molecule type" value="Genomic_DNA"/>
</dbReference>
<gene>
    <name evidence="2" type="ORF">PACLA_8A012148</name>
</gene>
<accession>A0A6S7GF18</accession>
<dbReference type="PANTHER" id="PTHR47510:SF3">
    <property type="entry name" value="ENDO_EXONUCLEASE_PHOSPHATASE DOMAIN-CONTAINING PROTEIN"/>
    <property type="match status" value="1"/>
</dbReference>
<sequence>MIRISFGNGNETSIGKNELYPKLIEINVPKPSNRSFNRVQQQQQQKQQQQQQQQQASQNQTNQPKKSTRSKLPMHDQDFFWKRKRDLNWQNYLTFVRATMRHRSRTGIASCWDDRTFRGIEVSTFKYTIPTKHSHFLQLKELVRTNRIDVFTTSETWLNTTVTNKKLEIDGYKLHRLDRLYKKGGGVCAYVRKNIKSSVIKELTQISDTSFHQLWINLQYKKTKFLLACVCYRPPDCPLDCFENSLKPQENTAIAASQLLQDYNIYPDTPPTTAFNRNYTVYESEMFNFNPVSCSEVKNITSMPTNKAPGKDKVSMRIIKDCLPVILGPLTDFINASLTSSEFPQS</sequence>
<proteinExistence type="predicted"/>
<feature type="compositionally biased region" description="Low complexity" evidence="1">
    <location>
        <begin position="40"/>
        <end position="63"/>
    </location>
</feature>
<organism evidence="2 3">
    <name type="scientific">Paramuricea clavata</name>
    <name type="common">Red gorgonian</name>
    <name type="synonym">Violescent sea-whip</name>
    <dbReference type="NCBI Taxonomy" id="317549"/>
    <lineage>
        <taxon>Eukaryota</taxon>
        <taxon>Metazoa</taxon>
        <taxon>Cnidaria</taxon>
        <taxon>Anthozoa</taxon>
        <taxon>Octocorallia</taxon>
        <taxon>Malacalcyonacea</taxon>
        <taxon>Plexauridae</taxon>
        <taxon>Paramuricea</taxon>
    </lineage>
</organism>
<dbReference type="Gene3D" id="3.60.10.10">
    <property type="entry name" value="Endonuclease/exonuclease/phosphatase"/>
    <property type="match status" value="1"/>
</dbReference>
<dbReference type="PANTHER" id="PTHR47510">
    <property type="entry name" value="REVERSE TRANSCRIPTASE DOMAIN-CONTAINING PROTEIN"/>
    <property type="match status" value="1"/>
</dbReference>
<dbReference type="Proteomes" id="UP001152795">
    <property type="component" value="Unassembled WGS sequence"/>
</dbReference>
<comment type="caution">
    <text evidence="2">The sequence shown here is derived from an EMBL/GenBank/DDBJ whole genome shotgun (WGS) entry which is preliminary data.</text>
</comment>
<dbReference type="AlphaFoldDB" id="A0A6S7GF18"/>
<dbReference type="InterPro" id="IPR036691">
    <property type="entry name" value="Endo/exonu/phosph_ase_sf"/>
</dbReference>
<dbReference type="SUPFAM" id="SSF56219">
    <property type="entry name" value="DNase I-like"/>
    <property type="match status" value="1"/>
</dbReference>
<evidence type="ECO:0000313" key="2">
    <source>
        <dbReference type="EMBL" id="CAB3990295.1"/>
    </source>
</evidence>
<name>A0A6S7GF18_PARCT</name>
<reference evidence="2" key="1">
    <citation type="submission" date="2020-04" db="EMBL/GenBank/DDBJ databases">
        <authorList>
            <person name="Alioto T."/>
            <person name="Alioto T."/>
            <person name="Gomez Garrido J."/>
        </authorList>
    </citation>
    <scope>NUCLEOTIDE SEQUENCE</scope>
    <source>
        <strain evidence="2">A484AB</strain>
    </source>
</reference>
<evidence type="ECO:0000313" key="3">
    <source>
        <dbReference type="Proteomes" id="UP001152795"/>
    </source>
</evidence>
<keyword evidence="3" id="KW-1185">Reference proteome</keyword>